<gene>
    <name evidence="9" type="ORF">NHX12_019364</name>
</gene>
<comment type="subcellular location">
    <subcellularLocation>
        <location evidence="2">Chromosome</location>
        <location evidence="2">Centromere</location>
    </subcellularLocation>
    <subcellularLocation>
        <location evidence="1">Nucleus</location>
    </subcellularLocation>
</comment>
<evidence type="ECO:0000256" key="5">
    <source>
        <dbReference type="ARBA" id="ARBA00022454"/>
    </source>
</evidence>
<name>A0A9Q0ETH6_9TELE</name>
<dbReference type="Proteomes" id="UP001148018">
    <property type="component" value="Unassembled WGS sequence"/>
</dbReference>
<evidence type="ECO:0000313" key="9">
    <source>
        <dbReference type="EMBL" id="KAJ3613110.1"/>
    </source>
</evidence>
<dbReference type="PANTHER" id="PTHR14582:SF1">
    <property type="entry name" value="CENTROMERE PROTEIN O"/>
    <property type="match status" value="1"/>
</dbReference>
<comment type="caution">
    <text evidence="9">The sequence shown here is derived from an EMBL/GenBank/DDBJ whole genome shotgun (WGS) entry which is preliminary data.</text>
</comment>
<dbReference type="PANTHER" id="PTHR14582">
    <property type="entry name" value="INNER KINETOCHORE SUBUNIT MAL2"/>
    <property type="match status" value="1"/>
</dbReference>
<sequence length="287" mass="32423">MDTTRSLLSVILSELEMRVKKRQQRPPQQNRVEELKAKVEALVLQRDQLKAEIEANESVQKLRNLDPERSTLDGGDGSDRSVNSQLLQLMTRHAQLKDLLNAHHLIGGYDIIKTCQGKGVCVSIATLYRGVYLERYSLEIDVAPVLRIARHDVPPFVPLDRLAVRGGPLHTDFQGFLGTLSRHLNAYAGRKQQLKLVKEQHQSVEVMESNAPCSILVLMMTLPKKNVAVLCKLEYSEPTRCLPERVTVHSEDEELPETTQWKQNCTLLMETPVHEALASLIRNGVIK</sequence>
<dbReference type="AlphaFoldDB" id="A0A9Q0ETH6"/>
<keyword evidence="7" id="KW-0137">Centromere</keyword>
<dbReference type="OrthoDB" id="10050372at2759"/>
<feature type="coiled-coil region" evidence="8">
    <location>
        <begin position="32"/>
        <end position="59"/>
    </location>
</feature>
<organism evidence="9 10">
    <name type="scientific">Muraenolepis orangiensis</name>
    <name type="common">Patagonian moray cod</name>
    <dbReference type="NCBI Taxonomy" id="630683"/>
    <lineage>
        <taxon>Eukaryota</taxon>
        <taxon>Metazoa</taxon>
        <taxon>Chordata</taxon>
        <taxon>Craniata</taxon>
        <taxon>Vertebrata</taxon>
        <taxon>Euteleostomi</taxon>
        <taxon>Actinopterygii</taxon>
        <taxon>Neopterygii</taxon>
        <taxon>Teleostei</taxon>
        <taxon>Neoteleostei</taxon>
        <taxon>Acanthomorphata</taxon>
        <taxon>Zeiogadaria</taxon>
        <taxon>Gadariae</taxon>
        <taxon>Gadiformes</taxon>
        <taxon>Muraenolepidoidei</taxon>
        <taxon>Muraenolepididae</taxon>
        <taxon>Muraenolepis</taxon>
    </lineage>
</organism>
<dbReference type="CDD" id="cd23836">
    <property type="entry name" value="DRWD-C_CENP-O"/>
    <property type="match status" value="1"/>
</dbReference>
<evidence type="ECO:0000256" key="4">
    <source>
        <dbReference type="ARBA" id="ARBA00016395"/>
    </source>
</evidence>
<evidence type="ECO:0000256" key="1">
    <source>
        <dbReference type="ARBA" id="ARBA00004123"/>
    </source>
</evidence>
<reference evidence="9" key="1">
    <citation type="submission" date="2022-07" db="EMBL/GenBank/DDBJ databases">
        <title>Chromosome-level genome of Muraenolepis orangiensis.</title>
        <authorList>
            <person name="Kim J."/>
        </authorList>
    </citation>
    <scope>NUCLEOTIDE SEQUENCE</scope>
    <source>
        <strain evidence="9">KU_S4_2022</strain>
        <tissue evidence="9">Muscle</tissue>
    </source>
</reference>
<keyword evidence="5" id="KW-0158">Chromosome</keyword>
<protein>
    <recommendedName>
        <fullName evidence="4">Centromere protein O</fullName>
    </recommendedName>
</protein>
<dbReference type="GO" id="GO:0031511">
    <property type="term" value="C:Mis6-Sim4 complex"/>
    <property type="evidence" value="ECO:0007669"/>
    <property type="project" value="TreeGrafter"/>
</dbReference>
<keyword evidence="6" id="KW-0539">Nucleus</keyword>
<accession>A0A9Q0ETH6</accession>
<evidence type="ECO:0000313" key="10">
    <source>
        <dbReference type="Proteomes" id="UP001148018"/>
    </source>
</evidence>
<dbReference type="GO" id="GO:0005634">
    <property type="term" value="C:nucleus"/>
    <property type="evidence" value="ECO:0007669"/>
    <property type="project" value="UniProtKB-SubCell"/>
</dbReference>
<evidence type="ECO:0000256" key="3">
    <source>
        <dbReference type="ARBA" id="ARBA00007321"/>
    </source>
</evidence>
<keyword evidence="10" id="KW-1185">Reference proteome</keyword>
<evidence type="ECO:0000256" key="6">
    <source>
        <dbReference type="ARBA" id="ARBA00023242"/>
    </source>
</evidence>
<comment type="similarity">
    <text evidence="3">Belongs to the CENP-O/MCM21 family.</text>
</comment>
<proteinExistence type="inferred from homology"/>
<dbReference type="EMBL" id="JANIIK010000035">
    <property type="protein sequence ID" value="KAJ3613110.1"/>
    <property type="molecule type" value="Genomic_DNA"/>
</dbReference>
<evidence type="ECO:0000256" key="7">
    <source>
        <dbReference type="ARBA" id="ARBA00023328"/>
    </source>
</evidence>
<evidence type="ECO:0000256" key="8">
    <source>
        <dbReference type="SAM" id="Coils"/>
    </source>
</evidence>
<dbReference type="InterPro" id="IPR018464">
    <property type="entry name" value="CENP-O"/>
</dbReference>
<evidence type="ECO:0000256" key="2">
    <source>
        <dbReference type="ARBA" id="ARBA00004584"/>
    </source>
</evidence>
<keyword evidence="8" id="KW-0175">Coiled coil</keyword>